<sequence length="165" mass="17983">MNWAAMLSRRLFKAGLSIGLSIAVCLHLQLSPLFAVIAAVLTWDPKGVSAVRNGWTRLLSACIGAGFALLFFYTLGAHPFVYAFITVITLAFCYYRNIGKFRAIASVTAIAILPTMAGAELYEYITRVMSTLVGIIMSSIMNIILYKSSTMAPFKKEAKNVGAKD</sequence>
<name>A0A7T6Z353_9BACI</name>
<proteinExistence type="predicted"/>
<accession>A0A7T6Z353</accession>
<dbReference type="InterPro" id="IPR010343">
    <property type="entry name" value="ArAE_1"/>
</dbReference>
<keyword evidence="2" id="KW-1003">Cell membrane</keyword>
<organism evidence="7 8">
    <name type="scientific">Salicibibacter cibarius</name>
    <dbReference type="NCBI Taxonomy" id="2743000"/>
    <lineage>
        <taxon>Bacteria</taxon>
        <taxon>Bacillati</taxon>
        <taxon>Bacillota</taxon>
        <taxon>Bacilli</taxon>
        <taxon>Bacillales</taxon>
        <taxon>Bacillaceae</taxon>
        <taxon>Salicibibacter</taxon>
    </lineage>
</organism>
<keyword evidence="8" id="KW-1185">Reference proteome</keyword>
<evidence type="ECO:0000256" key="4">
    <source>
        <dbReference type="ARBA" id="ARBA00022989"/>
    </source>
</evidence>
<keyword evidence="5 6" id="KW-0472">Membrane</keyword>
<dbReference type="AlphaFoldDB" id="A0A7T6Z353"/>
<keyword evidence="3 6" id="KW-0812">Transmembrane</keyword>
<evidence type="ECO:0000256" key="5">
    <source>
        <dbReference type="ARBA" id="ARBA00023136"/>
    </source>
</evidence>
<evidence type="ECO:0000256" key="2">
    <source>
        <dbReference type="ARBA" id="ARBA00022475"/>
    </source>
</evidence>
<feature type="transmembrane region" description="Helical" evidence="6">
    <location>
        <begin position="103"/>
        <end position="122"/>
    </location>
</feature>
<evidence type="ECO:0000256" key="1">
    <source>
        <dbReference type="ARBA" id="ARBA00004651"/>
    </source>
</evidence>
<protein>
    <submittedName>
        <fullName evidence="7">FUSC family protein</fullName>
    </submittedName>
</protein>
<dbReference type="Proteomes" id="UP000595823">
    <property type="component" value="Chromosome"/>
</dbReference>
<keyword evidence="4 6" id="KW-1133">Transmembrane helix</keyword>
<feature type="transmembrane region" description="Helical" evidence="6">
    <location>
        <begin position="128"/>
        <end position="146"/>
    </location>
</feature>
<feature type="transmembrane region" description="Helical" evidence="6">
    <location>
        <begin position="20"/>
        <end position="43"/>
    </location>
</feature>
<dbReference type="RefSeq" id="WP_200128703.1">
    <property type="nucleotide sequence ID" value="NZ_CP054705.1"/>
</dbReference>
<comment type="subcellular location">
    <subcellularLocation>
        <location evidence="1">Cell membrane</location>
        <topology evidence="1">Multi-pass membrane protein</topology>
    </subcellularLocation>
</comment>
<dbReference type="KEGG" id="scia:HUG15_11240"/>
<evidence type="ECO:0000256" key="6">
    <source>
        <dbReference type="SAM" id="Phobius"/>
    </source>
</evidence>
<dbReference type="Pfam" id="PF06081">
    <property type="entry name" value="ArAE_1"/>
    <property type="match status" value="1"/>
</dbReference>
<dbReference type="EMBL" id="CP054705">
    <property type="protein sequence ID" value="QQK76075.1"/>
    <property type="molecule type" value="Genomic_DNA"/>
</dbReference>
<dbReference type="GO" id="GO:0005886">
    <property type="term" value="C:plasma membrane"/>
    <property type="evidence" value="ECO:0007669"/>
    <property type="project" value="UniProtKB-SubCell"/>
</dbReference>
<evidence type="ECO:0000313" key="7">
    <source>
        <dbReference type="EMBL" id="QQK76075.1"/>
    </source>
</evidence>
<evidence type="ECO:0000313" key="8">
    <source>
        <dbReference type="Proteomes" id="UP000595823"/>
    </source>
</evidence>
<reference evidence="7 8" key="1">
    <citation type="submission" date="2020-06" db="EMBL/GenBank/DDBJ databases">
        <title>Genomic analysis of Salicibibacter sp. NKC5-3.</title>
        <authorList>
            <person name="Oh Y.J."/>
        </authorList>
    </citation>
    <scope>NUCLEOTIDE SEQUENCE [LARGE SCALE GENOMIC DNA]</scope>
    <source>
        <strain evidence="7 8">NKC5-3</strain>
    </source>
</reference>
<gene>
    <name evidence="7" type="ORF">HUG15_11240</name>
</gene>
<evidence type="ECO:0000256" key="3">
    <source>
        <dbReference type="ARBA" id="ARBA00022692"/>
    </source>
</evidence>